<evidence type="ECO:0000256" key="3">
    <source>
        <dbReference type="ARBA" id="ARBA00022833"/>
    </source>
</evidence>
<gene>
    <name evidence="7" type="ORF">INT43_003450</name>
</gene>
<proteinExistence type="predicted"/>
<dbReference type="EMBL" id="JAEPQZ010000008">
    <property type="protein sequence ID" value="KAG2178197.1"/>
    <property type="molecule type" value="Genomic_DNA"/>
</dbReference>
<comment type="caution">
    <text evidence="7">The sequence shown here is derived from an EMBL/GenBank/DDBJ whole genome shotgun (WGS) entry which is preliminary data.</text>
</comment>
<evidence type="ECO:0000256" key="4">
    <source>
        <dbReference type="SAM" id="MobiDB-lite"/>
    </source>
</evidence>
<dbReference type="PROSITE" id="PS51292">
    <property type="entry name" value="ZF_RING_CH"/>
    <property type="match status" value="1"/>
</dbReference>
<reference evidence="7" key="1">
    <citation type="submission" date="2020-12" db="EMBL/GenBank/DDBJ databases">
        <title>Metabolic potential, ecology and presence of endohyphal bacteria is reflected in genomic diversity of Mucoromycotina.</title>
        <authorList>
            <person name="Muszewska A."/>
            <person name="Okrasinska A."/>
            <person name="Steczkiewicz K."/>
            <person name="Drgas O."/>
            <person name="Orlowska M."/>
            <person name="Perlinska-Lenart U."/>
            <person name="Aleksandrzak-Piekarczyk T."/>
            <person name="Szatraj K."/>
            <person name="Zielenkiewicz U."/>
            <person name="Pilsyk S."/>
            <person name="Malc E."/>
            <person name="Mieczkowski P."/>
            <person name="Kruszewska J.S."/>
            <person name="Biernat P."/>
            <person name="Pawlowska J."/>
        </authorList>
    </citation>
    <scope>NUCLEOTIDE SEQUENCE</scope>
    <source>
        <strain evidence="7">WA0000067209</strain>
    </source>
</reference>
<dbReference type="SMART" id="SM00744">
    <property type="entry name" value="RINGv"/>
    <property type="match status" value="1"/>
</dbReference>
<accession>A0A8H7PQ29</accession>
<dbReference type="PANTHER" id="PTHR46347:SF1">
    <property type="entry name" value="RING_FYVE_PHD ZINC FINGER SUPERFAMILY PROTEIN"/>
    <property type="match status" value="1"/>
</dbReference>
<organism evidence="7 8">
    <name type="scientific">Mortierella isabellina</name>
    <name type="common">Filamentous fungus</name>
    <name type="synonym">Umbelopsis isabellina</name>
    <dbReference type="NCBI Taxonomy" id="91625"/>
    <lineage>
        <taxon>Eukaryota</taxon>
        <taxon>Fungi</taxon>
        <taxon>Fungi incertae sedis</taxon>
        <taxon>Mucoromycota</taxon>
        <taxon>Mucoromycotina</taxon>
        <taxon>Umbelopsidomycetes</taxon>
        <taxon>Umbelopsidales</taxon>
        <taxon>Umbelopsidaceae</taxon>
        <taxon>Umbelopsis</taxon>
    </lineage>
</organism>
<feature type="transmembrane region" description="Helical" evidence="5">
    <location>
        <begin position="230"/>
        <end position="256"/>
    </location>
</feature>
<evidence type="ECO:0000259" key="6">
    <source>
        <dbReference type="PROSITE" id="PS51292"/>
    </source>
</evidence>
<keyword evidence="3" id="KW-0862">Zinc</keyword>
<dbReference type="AlphaFoldDB" id="A0A8H7PQ29"/>
<keyword evidence="1" id="KW-0479">Metal-binding</keyword>
<feature type="transmembrane region" description="Helical" evidence="5">
    <location>
        <begin position="179"/>
        <end position="210"/>
    </location>
</feature>
<keyword evidence="5" id="KW-0472">Membrane</keyword>
<keyword evidence="5" id="KW-1133">Transmembrane helix</keyword>
<keyword evidence="5" id="KW-0812">Transmembrane</keyword>
<keyword evidence="2" id="KW-0863">Zinc-finger</keyword>
<dbReference type="PANTHER" id="PTHR46347">
    <property type="entry name" value="RING/FYVE/PHD ZINC FINGER SUPERFAMILY PROTEIN"/>
    <property type="match status" value="1"/>
</dbReference>
<evidence type="ECO:0000256" key="1">
    <source>
        <dbReference type="ARBA" id="ARBA00022723"/>
    </source>
</evidence>
<name>A0A8H7PQ29_MORIS</name>
<evidence type="ECO:0000256" key="5">
    <source>
        <dbReference type="SAM" id="Phobius"/>
    </source>
</evidence>
<sequence length="272" mass="30459">MTNMSSSFPLIHDDLATRDTSPPPYYPSSPAMEAHSNSNLFQEDKVCRICLSSNDDIGADRYAPRNVNPLIQPCLCKGSMAYVHIRCLQRWRAEQGKQAFQCEICHYSYNISRPFWAKIIGSPILAGFLTLVIIFGLLLAIAYIVKVIDVYGFHHIPIPEDPNWQEWHGNSQFIWLDRFYLLISLLIMGCLGFIAIGFMSCSSVVCGWDISPPSMNMAYCEMGACGECGVFIFVVIAVIGFFAACLGTFVLVYTLLSKSLTHAKERVLEVID</sequence>
<evidence type="ECO:0000256" key="2">
    <source>
        <dbReference type="ARBA" id="ARBA00022771"/>
    </source>
</evidence>
<dbReference type="SUPFAM" id="SSF57850">
    <property type="entry name" value="RING/U-box"/>
    <property type="match status" value="1"/>
</dbReference>
<protein>
    <recommendedName>
        <fullName evidence="6">RING-CH-type domain-containing protein</fullName>
    </recommendedName>
</protein>
<feature type="transmembrane region" description="Helical" evidence="5">
    <location>
        <begin position="124"/>
        <end position="145"/>
    </location>
</feature>
<evidence type="ECO:0000313" key="7">
    <source>
        <dbReference type="EMBL" id="KAG2178197.1"/>
    </source>
</evidence>
<feature type="region of interest" description="Disordered" evidence="4">
    <location>
        <begin position="1"/>
        <end position="29"/>
    </location>
</feature>
<keyword evidence="8" id="KW-1185">Reference proteome</keyword>
<feature type="domain" description="RING-CH-type" evidence="6">
    <location>
        <begin position="39"/>
        <end position="112"/>
    </location>
</feature>
<dbReference type="Proteomes" id="UP000654370">
    <property type="component" value="Unassembled WGS sequence"/>
</dbReference>
<dbReference type="InterPro" id="IPR013083">
    <property type="entry name" value="Znf_RING/FYVE/PHD"/>
</dbReference>
<evidence type="ECO:0000313" key="8">
    <source>
        <dbReference type="Proteomes" id="UP000654370"/>
    </source>
</evidence>
<dbReference type="GO" id="GO:0008270">
    <property type="term" value="F:zinc ion binding"/>
    <property type="evidence" value="ECO:0007669"/>
    <property type="project" value="UniProtKB-KW"/>
</dbReference>
<dbReference type="InterPro" id="IPR011016">
    <property type="entry name" value="Znf_RING-CH"/>
</dbReference>
<dbReference type="OrthoDB" id="264354at2759"/>
<dbReference type="Pfam" id="PF12906">
    <property type="entry name" value="RINGv"/>
    <property type="match status" value="1"/>
</dbReference>
<dbReference type="Gene3D" id="3.30.40.10">
    <property type="entry name" value="Zinc/RING finger domain, C3HC4 (zinc finger)"/>
    <property type="match status" value="1"/>
</dbReference>
<dbReference type="CDD" id="cd16495">
    <property type="entry name" value="RING_CH-C4HC3_MARCH"/>
    <property type="match status" value="1"/>
</dbReference>